<dbReference type="RefSeq" id="WP_249773153.1">
    <property type="nucleotide sequence ID" value="NZ_CP097332.1"/>
</dbReference>
<dbReference type="InterPro" id="IPR025361">
    <property type="entry name" value="DUF4265"/>
</dbReference>
<name>A0ABY4R196_9ACTN</name>
<dbReference type="Pfam" id="PF14085">
    <property type="entry name" value="DUF4265"/>
    <property type="match status" value="1"/>
</dbReference>
<evidence type="ECO:0000313" key="2">
    <source>
        <dbReference type="Proteomes" id="UP001056336"/>
    </source>
</evidence>
<dbReference type="Proteomes" id="UP001056336">
    <property type="component" value="Chromosome"/>
</dbReference>
<organism evidence="1 2">
    <name type="scientific">Jatrophihabitans telluris</name>
    <dbReference type="NCBI Taxonomy" id="2038343"/>
    <lineage>
        <taxon>Bacteria</taxon>
        <taxon>Bacillati</taxon>
        <taxon>Actinomycetota</taxon>
        <taxon>Actinomycetes</taxon>
        <taxon>Jatrophihabitantales</taxon>
        <taxon>Jatrophihabitantaceae</taxon>
        <taxon>Jatrophihabitans</taxon>
    </lineage>
</organism>
<gene>
    <name evidence="1" type="ORF">M6D93_04450</name>
</gene>
<protein>
    <submittedName>
        <fullName evidence="1">DUF4265 domain-containing protein</fullName>
    </submittedName>
</protein>
<proteinExistence type="predicted"/>
<dbReference type="EMBL" id="CP097332">
    <property type="protein sequence ID" value="UQX89257.1"/>
    <property type="molecule type" value="Genomic_DNA"/>
</dbReference>
<evidence type="ECO:0000313" key="1">
    <source>
        <dbReference type="EMBL" id="UQX89257.1"/>
    </source>
</evidence>
<keyword evidence="2" id="KW-1185">Reference proteome</keyword>
<accession>A0ABY4R196</accession>
<reference evidence="1" key="2">
    <citation type="submission" date="2022-05" db="EMBL/GenBank/DDBJ databases">
        <authorList>
            <person name="Kim J.-S."/>
            <person name="Lee K."/>
            <person name="Suh M."/>
            <person name="Eom M."/>
            <person name="Kim J.-S."/>
            <person name="Kim D.-S."/>
            <person name="Ko S.-H."/>
            <person name="Shin Y."/>
            <person name="Lee J.-S."/>
        </authorList>
    </citation>
    <scope>NUCLEOTIDE SEQUENCE</scope>
    <source>
        <strain evidence="1">N237</strain>
    </source>
</reference>
<sequence length="162" mass="18019">MADETMIATHDEPAARARTNYILRLSLADDGLPGRYEQMWTRTDDKVNFELCCIPFFTYGLSLGDVLTTTDDDGSYKIVSKGGHRTIRFAIQNETFLHEAHDSLHGSIAGTGCLVEFRGHMLGYGAIDIVEDRQSEVVRGLLSPLAEQGLLMWEWADPAVPD</sequence>
<reference evidence="1" key="1">
    <citation type="journal article" date="2018" name="Int. J. Syst. Evol. Microbiol.">
        <title>Jatrophihabitans telluris sp. nov., isolated from sediment soil of lava forest wetlands and the emended description of the genus Jatrophihabitans.</title>
        <authorList>
            <person name="Lee K.C."/>
            <person name="Suh M.K."/>
            <person name="Eom M.K."/>
            <person name="Kim K.K."/>
            <person name="Kim J.S."/>
            <person name="Kim D.S."/>
            <person name="Ko S.H."/>
            <person name="Shin Y.K."/>
            <person name="Lee J.S."/>
        </authorList>
    </citation>
    <scope>NUCLEOTIDE SEQUENCE</scope>
    <source>
        <strain evidence="1">N237</strain>
    </source>
</reference>